<organism evidence="2 3">
    <name type="scientific">Streptosporangium brasiliense</name>
    <dbReference type="NCBI Taxonomy" id="47480"/>
    <lineage>
        <taxon>Bacteria</taxon>
        <taxon>Bacillati</taxon>
        <taxon>Actinomycetota</taxon>
        <taxon>Actinomycetes</taxon>
        <taxon>Streptosporangiales</taxon>
        <taxon>Streptosporangiaceae</taxon>
        <taxon>Streptosporangium</taxon>
    </lineage>
</organism>
<feature type="compositionally biased region" description="Polar residues" evidence="1">
    <location>
        <begin position="52"/>
        <end position="62"/>
    </location>
</feature>
<accession>A0ABT9QYI5</accession>
<proteinExistence type="predicted"/>
<name>A0ABT9QYI5_9ACTN</name>
<evidence type="ECO:0000313" key="3">
    <source>
        <dbReference type="Proteomes" id="UP001230426"/>
    </source>
</evidence>
<reference evidence="2 3" key="1">
    <citation type="submission" date="2023-07" db="EMBL/GenBank/DDBJ databases">
        <title>Sequencing the genomes of 1000 actinobacteria strains.</title>
        <authorList>
            <person name="Klenk H.-P."/>
        </authorList>
    </citation>
    <scope>NUCLEOTIDE SEQUENCE [LARGE SCALE GENOMIC DNA]</scope>
    <source>
        <strain evidence="2 3">DSM 44109</strain>
    </source>
</reference>
<feature type="compositionally biased region" description="Basic residues" evidence="1">
    <location>
        <begin position="23"/>
        <end position="46"/>
    </location>
</feature>
<keyword evidence="3" id="KW-1185">Reference proteome</keyword>
<gene>
    <name evidence="2" type="ORF">J2S55_001294</name>
</gene>
<comment type="caution">
    <text evidence="2">The sequence shown here is derived from an EMBL/GenBank/DDBJ whole genome shotgun (WGS) entry which is preliminary data.</text>
</comment>
<sequence length="75" mass="8005">MRTPAARSPRAGAFQQLIPAIGARRKSGAGGRRVRTRRPRTARRAGPRYGSQDLSAGRTTSSRTALGAVSWSSLL</sequence>
<feature type="region of interest" description="Disordered" evidence="1">
    <location>
        <begin position="23"/>
        <end position="62"/>
    </location>
</feature>
<protein>
    <submittedName>
        <fullName evidence="2">Uncharacterized protein</fullName>
    </submittedName>
</protein>
<dbReference type="EMBL" id="JAUSRB010000001">
    <property type="protein sequence ID" value="MDP9862035.1"/>
    <property type="molecule type" value="Genomic_DNA"/>
</dbReference>
<dbReference type="Proteomes" id="UP001230426">
    <property type="component" value="Unassembled WGS sequence"/>
</dbReference>
<evidence type="ECO:0000256" key="1">
    <source>
        <dbReference type="SAM" id="MobiDB-lite"/>
    </source>
</evidence>
<evidence type="ECO:0000313" key="2">
    <source>
        <dbReference type="EMBL" id="MDP9862035.1"/>
    </source>
</evidence>